<dbReference type="AlphaFoldDB" id="A0A1G2EFN4"/>
<dbReference type="GO" id="GO:0008998">
    <property type="term" value="F:ribonucleoside-triphosphate reductase (thioredoxin) activity"/>
    <property type="evidence" value="ECO:0007669"/>
    <property type="project" value="InterPro"/>
</dbReference>
<comment type="caution">
    <text evidence="1">The sequence shown here is derived from an EMBL/GenBank/DDBJ whole genome shotgun (WGS) entry which is preliminary data.</text>
</comment>
<name>A0A1G2EFN4_9BACT</name>
<dbReference type="EMBL" id="MHMH01000019">
    <property type="protein sequence ID" value="OGZ24141.1"/>
    <property type="molecule type" value="Genomic_DNA"/>
</dbReference>
<dbReference type="Pfam" id="PF13597">
    <property type="entry name" value="NRDD"/>
    <property type="match status" value="1"/>
</dbReference>
<evidence type="ECO:0000313" key="2">
    <source>
        <dbReference type="Proteomes" id="UP000178647"/>
    </source>
</evidence>
<dbReference type="STRING" id="1801672.A2896_02400"/>
<sequence length="102" mass="12028">MDNVKNATVEKANCHDCQKELIIQGEEIQDGAVMLEYDNQGEKITIFKCENCFKQNQELRNYQPCEVYSRIVGYLRPVQQWNKGKKEEYRERETFKVGKDAC</sequence>
<dbReference type="InterPro" id="IPR012833">
    <property type="entry name" value="NrdD"/>
</dbReference>
<accession>A0A1G2EFN4</accession>
<dbReference type="Proteomes" id="UP000178647">
    <property type="component" value="Unassembled WGS sequence"/>
</dbReference>
<gene>
    <name evidence="1" type="ORF">A2896_02400</name>
</gene>
<protein>
    <submittedName>
        <fullName evidence="1">Uncharacterized protein</fullName>
    </submittedName>
</protein>
<evidence type="ECO:0000313" key="1">
    <source>
        <dbReference type="EMBL" id="OGZ24141.1"/>
    </source>
</evidence>
<dbReference type="GO" id="GO:0006260">
    <property type="term" value="P:DNA replication"/>
    <property type="evidence" value="ECO:0007669"/>
    <property type="project" value="InterPro"/>
</dbReference>
<organism evidence="1 2">
    <name type="scientific">Candidatus Nealsonbacteria bacterium RIFCSPLOWO2_01_FULL_43_32</name>
    <dbReference type="NCBI Taxonomy" id="1801672"/>
    <lineage>
        <taxon>Bacteria</taxon>
        <taxon>Candidatus Nealsoniibacteriota</taxon>
    </lineage>
</organism>
<proteinExistence type="predicted"/>
<reference evidence="1 2" key="1">
    <citation type="journal article" date="2016" name="Nat. Commun.">
        <title>Thousands of microbial genomes shed light on interconnected biogeochemical processes in an aquifer system.</title>
        <authorList>
            <person name="Anantharaman K."/>
            <person name="Brown C.T."/>
            <person name="Hug L.A."/>
            <person name="Sharon I."/>
            <person name="Castelle C.J."/>
            <person name="Probst A.J."/>
            <person name="Thomas B.C."/>
            <person name="Singh A."/>
            <person name="Wilkins M.J."/>
            <person name="Karaoz U."/>
            <person name="Brodie E.L."/>
            <person name="Williams K.H."/>
            <person name="Hubbard S.S."/>
            <person name="Banfield J.F."/>
        </authorList>
    </citation>
    <scope>NUCLEOTIDE SEQUENCE [LARGE SCALE GENOMIC DNA]</scope>
</reference>